<evidence type="ECO:0000256" key="9">
    <source>
        <dbReference type="ARBA" id="ARBA00040743"/>
    </source>
</evidence>
<evidence type="ECO:0000256" key="10">
    <source>
        <dbReference type="ARBA" id="ARBA00042775"/>
    </source>
</evidence>
<keyword evidence="3" id="KW-0997">Cell inner membrane</keyword>
<dbReference type="GO" id="GO:0003755">
    <property type="term" value="F:peptidyl-prolyl cis-trans isomerase activity"/>
    <property type="evidence" value="ECO:0007669"/>
    <property type="project" value="UniProtKB-KW"/>
</dbReference>
<dbReference type="KEGG" id="rbd:ALSL_1178"/>
<dbReference type="InterPro" id="IPR023058">
    <property type="entry name" value="PPIase_PpiC_CS"/>
</dbReference>
<evidence type="ECO:0000256" key="1">
    <source>
        <dbReference type="ARBA" id="ARBA00004382"/>
    </source>
</evidence>
<protein>
    <recommendedName>
        <fullName evidence="9">Periplasmic chaperone PpiD</fullName>
    </recommendedName>
    <alternativeName>
        <fullName evidence="10">Periplasmic folding chaperone</fullName>
    </alternativeName>
</protein>
<evidence type="ECO:0000259" key="13">
    <source>
        <dbReference type="PROSITE" id="PS50198"/>
    </source>
</evidence>
<proteinExistence type="inferred from homology"/>
<evidence type="ECO:0000256" key="4">
    <source>
        <dbReference type="ARBA" id="ARBA00022692"/>
    </source>
</evidence>
<keyword evidence="5 12" id="KW-1133">Transmembrane helix</keyword>
<sequence>MLQALRNKLHGWPTIIILGICVFAVAFFGIESYFMSQTDTYVAKVGKHEISQQAFQDRVNQLRREDSQRLGDQFDPSVYDTPAMKQRILDAMIDEQLLLQANEALGLKVSDTAVRESIAAIPAFQSDGHFDADAYRAALAGAGQTPAAFDADMRAALAMRLVPDALTASTLVTDDQLQRYLDLELQRRDLRYAVLPKPATVDATVSDAEIAAYYQAHLADFTTPERVAVKYLEVNGAELKVDAAPSDEALRKRYAQEQQRFLQPEQRLASHILISVPKNATAEQQKAALAKAEEIAKQANAANFAELAQKYSDDLGSKRQGGDLGWLEKGVANAAFDAALFAMHKGEISKPVLSDEGYHIIWLRDVRQGQVKPFEEVRAQLMQEETVGARERKYAELAGKLADETYRNPASLEPAAQSLGLPIKDSGWFGRDGGSGIAANPKVVQAAFSEDVLVRGNNSGLIEIAPNHAVVLHLDRHENAHPRPLDEVRDTVRQKILDERRREAAKNQAEALLARLRKGEDFATVAASAGAQIRDAREVLRMQPDVPAAIREAAFHLPHPAPGTAQWQAVAMPDGSYALLALDKVQGADPAKVDARERQMLREGMRRAYGEATTRDYLKALRQRIPVKIVAERL</sequence>
<dbReference type="InterPro" id="IPR000297">
    <property type="entry name" value="PPIase_PpiC"/>
</dbReference>
<dbReference type="RefSeq" id="WP_126537326.1">
    <property type="nucleotide sequence ID" value="NZ_AP018560.1"/>
</dbReference>
<dbReference type="Pfam" id="PF00639">
    <property type="entry name" value="Rotamase"/>
    <property type="match status" value="1"/>
</dbReference>
<keyword evidence="15" id="KW-1185">Reference proteome</keyword>
<comment type="subcellular location">
    <subcellularLocation>
        <location evidence="1">Cell inner membrane</location>
        <topology evidence="1">Single-pass type II membrane protein</topology>
        <orientation evidence="1">Periplasmic side</orientation>
    </subcellularLocation>
</comment>
<dbReference type="PROSITE" id="PS50198">
    <property type="entry name" value="PPIC_PPIASE_2"/>
    <property type="match status" value="1"/>
</dbReference>
<keyword evidence="7" id="KW-0143">Chaperone</keyword>
<comment type="similarity">
    <text evidence="8">Belongs to the PpiD chaperone family.</text>
</comment>
<dbReference type="Gene3D" id="1.10.4030.10">
    <property type="entry name" value="Porin chaperone SurA, peptide-binding domain"/>
    <property type="match status" value="1"/>
</dbReference>
<evidence type="ECO:0000313" key="14">
    <source>
        <dbReference type="EMBL" id="BBD79837.1"/>
    </source>
</evidence>
<dbReference type="Proteomes" id="UP000270530">
    <property type="component" value="Chromosome"/>
</dbReference>
<dbReference type="PROSITE" id="PS01096">
    <property type="entry name" value="PPIC_PPIASE_1"/>
    <property type="match status" value="1"/>
</dbReference>
<keyword evidence="6 12" id="KW-0472">Membrane</keyword>
<reference evidence="15" key="1">
    <citation type="submission" date="2018-04" db="EMBL/GenBank/DDBJ databases">
        <authorList>
            <person name="Watanabe M."/>
            <person name="Kojima H."/>
        </authorList>
    </citation>
    <scope>NUCLEOTIDE SEQUENCE [LARGE SCALE GENOMIC DNA]</scope>
    <source>
        <strain evidence="15">Dysh456</strain>
    </source>
</reference>
<dbReference type="Gene3D" id="3.10.50.40">
    <property type="match status" value="1"/>
</dbReference>
<evidence type="ECO:0000313" key="15">
    <source>
        <dbReference type="Proteomes" id="UP000270530"/>
    </source>
</evidence>
<feature type="transmembrane region" description="Helical" evidence="12">
    <location>
        <begin position="12"/>
        <end position="30"/>
    </location>
</feature>
<dbReference type="InterPro" id="IPR052029">
    <property type="entry name" value="PpiD_chaperone"/>
</dbReference>
<dbReference type="InterPro" id="IPR046357">
    <property type="entry name" value="PPIase_dom_sf"/>
</dbReference>
<evidence type="ECO:0000256" key="6">
    <source>
        <dbReference type="ARBA" id="ARBA00023136"/>
    </source>
</evidence>
<dbReference type="PANTHER" id="PTHR47529">
    <property type="entry name" value="PEPTIDYL-PROLYL CIS-TRANS ISOMERASE D"/>
    <property type="match status" value="1"/>
</dbReference>
<feature type="domain" description="PpiC" evidence="13">
    <location>
        <begin position="264"/>
        <end position="365"/>
    </location>
</feature>
<keyword evidence="2" id="KW-1003">Cell membrane</keyword>
<organism evidence="14 15">
    <name type="scientific">Aerosticca soli</name>
    <dbReference type="NCBI Taxonomy" id="2010829"/>
    <lineage>
        <taxon>Bacteria</taxon>
        <taxon>Pseudomonadati</taxon>
        <taxon>Pseudomonadota</taxon>
        <taxon>Gammaproteobacteria</taxon>
        <taxon>Lysobacterales</taxon>
        <taxon>Rhodanobacteraceae</taxon>
        <taxon>Aerosticca</taxon>
    </lineage>
</organism>
<accession>A0A2Z6E4F9</accession>
<evidence type="ECO:0000256" key="11">
    <source>
        <dbReference type="PROSITE-ProRule" id="PRU00278"/>
    </source>
</evidence>
<dbReference type="SUPFAM" id="SSF109998">
    <property type="entry name" value="Triger factor/SurA peptide-binding domain-like"/>
    <property type="match status" value="1"/>
</dbReference>
<evidence type="ECO:0000256" key="7">
    <source>
        <dbReference type="ARBA" id="ARBA00023186"/>
    </source>
</evidence>
<evidence type="ECO:0000256" key="8">
    <source>
        <dbReference type="ARBA" id="ARBA00038408"/>
    </source>
</evidence>
<keyword evidence="4 12" id="KW-0812">Transmembrane</keyword>
<keyword evidence="11" id="KW-0697">Rotamase</keyword>
<dbReference type="AlphaFoldDB" id="A0A2Z6E4F9"/>
<keyword evidence="11 14" id="KW-0413">Isomerase</keyword>
<reference evidence="15" key="2">
    <citation type="submission" date="2018-06" db="EMBL/GenBank/DDBJ databases">
        <title>Genome sequence of Rhodanobacteraceae bacterium strain Dysh456.</title>
        <authorList>
            <person name="Fukui M."/>
        </authorList>
    </citation>
    <scope>NUCLEOTIDE SEQUENCE [LARGE SCALE GENOMIC DNA]</scope>
    <source>
        <strain evidence="15">Dysh456</strain>
    </source>
</reference>
<dbReference type="OrthoDB" id="9812372at2"/>
<dbReference type="EMBL" id="AP018560">
    <property type="protein sequence ID" value="BBD79837.1"/>
    <property type="molecule type" value="Genomic_DNA"/>
</dbReference>
<dbReference type="PANTHER" id="PTHR47529:SF1">
    <property type="entry name" value="PERIPLASMIC CHAPERONE PPID"/>
    <property type="match status" value="1"/>
</dbReference>
<name>A0A2Z6E4F9_9GAMM</name>
<evidence type="ECO:0000256" key="3">
    <source>
        <dbReference type="ARBA" id="ARBA00022519"/>
    </source>
</evidence>
<gene>
    <name evidence="14" type="ORF">ALSL_1178</name>
</gene>
<dbReference type="SUPFAM" id="SSF54534">
    <property type="entry name" value="FKBP-like"/>
    <property type="match status" value="1"/>
</dbReference>
<evidence type="ECO:0000256" key="5">
    <source>
        <dbReference type="ARBA" id="ARBA00022989"/>
    </source>
</evidence>
<evidence type="ECO:0000256" key="12">
    <source>
        <dbReference type="SAM" id="Phobius"/>
    </source>
</evidence>
<dbReference type="GO" id="GO:0005886">
    <property type="term" value="C:plasma membrane"/>
    <property type="evidence" value="ECO:0007669"/>
    <property type="project" value="UniProtKB-SubCell"/>
</dbReference>
<evidence type="ECO:0000256" key="2">
    <source>
        <dbReference type="ARBA" id="ARBA00022475"/>
    </source>
</evidence>
<dbReference type="InterPro" id="IPR027304">
    <property type="entry name" value="Trigger_fact/SurA_dom_sf"/>
</dbReference>
<dbReference type="Pfam" id="PF13624">
    <property type="entry name" value="SurA_N_3"/>
    <property type="match status" value="1"/>
</dbReference>